<name>A0A8T0D012_9TREM</name>
<dbReference type="AlphaFoldDB" id="A0A8T0D012"/>
<evidence type="ECO:0000313" key="1">
    <source>
        <dbReference type="EMBL" id="KAF8561195.1"/>
    </source>
</evidence>
<sequence>MQFSDKLLRLYVDELTADVMNLSDQLVHLLASRDELAMLREASDDFIILLNLIHQRRARASRAALLLTALERMRPKRFARLKFPWFKRSLFAAPAYSMTSLQEPVRADNWEMMRMAVLKNGDSVALNSKNCSAAYYKSLNLQSKHRRPRTQPIVLNRHEASYHIKHATGPEAVRLTGSPANENPITQPYQKSPDPVKPLSVTLNKTEDRFTTLKHLCNTLAWPNNQPQLSQSLSLQLTFSRDAAEDVTLPRLRVLNQILHDALLENPITVDLANSYVKNCKYVHF</sequence>
<gene>
    <name evidence="1" type="ORF">P879_10257</name>
</gene>
<accession>A0A8T0D012</accession>
<dbReference type="EMBL" id="JTDF01021934">
    <property type="protein sequence ID" value="KAF8561195.1"/>
    <property type="molecule type" value="Genomic_DNA"/>
</dbReference>
<reference evidence="1 2" key="1">
    <citation type="submission" date="2019-07" db="EMBL/GenBank/DDBJ databases">
        <title>Annotation for the trematode Paragonimus westermani.</title>
        <authorList>
            <person name="Choi Y.-J."/>
        </authorList>
    </citation>
    <scope>NUCLEOTIDE SEQUENCE [LARGE SCALE GENOMIC DNA]</scope>
    <source>
        <strain evidence="1">180907_Pwestermani</strain>
    </source>
</reference>
<organism evidence="1 2">
    <name type="scientific">Paragonimus westermani</name>
    <dbReference type="NCBI Taxonomy" id="34504"/>
    <lineage>
        <taxon>Eukaryota</taxon>
        <taxon>Metazoa</taxon>
        <taxon>Spiralia</taxon>
        <taxon>Lophotrochozoa</taxon>
        <taxon>Platyhelminthes</taxon>
        <taxon>Trematoda</taxon>
        <taxon>Digenea</taxon>
        <taxon>Plagiorchiida</taxon>
        <taxon>Troglotremata</taxon>
        <taxon>Troglotrematidae</taxon>
        <taxon>Paragonimus</taxon>
    </lineage>
</organism>
<comment type="caution">
    <text evidence="1">The sequence shown here is derived from an EMBL/GenBank/DDBJ whole genome shotgun (WGS) entry which is preliminary data.</text>
</comment>
<dbReference type="OrthoDB" id="6280626at2759"/>
<proteinExistence type="predicted"/>
<evidence type="ECO:0000313" key="2">
    <source>
        <dbReference type="Proteomes" id="UP000699462"/>
    </source>
</evidence>
<protein>
    <submittedName>
        <fullName evidence="1">Uncharacterized protein</fullName>
    </submittedName>
</protein>
<dbReference type="Proteomes" id="UP000699462">
    <property type="component" value="Unassembled WGS sequence"/>
</dbReference>
<keyword evidence="2" id="KW-1185">Reference proteome</keyword>